<gene>
    <name evidence="3" type="ORF">ZIOFF_015091</name>
</gene>
<dbReference type="PANTHER" id="PTHR31533">
    <property type="entry name" value="GPI-ANCHORED PROTEIN LLG1-RELATED-RELATED"/>
    <property type="match status" value="1"/>
</dbReference>
<dbReference type="Pfam" id="PF26578">
    <property type="entry name" value="LLG1"/>
    <property type="match status" value="1"/>
</dbReference>
<dbReference type="InterPro" id="IPR039307">
    <property type="entry name" value="LORELEI-like"/>
</dbReference>
<dbReference type="GO" id="GO:0043531">
    <property type="term" value="F:ADP binding"/>
    <property type="evidence" value="ECO:0007669"/>
    <property type="project" value="InterPro"/>
</dbReference>
<name>A0A8J5HU08_ZINOF</name>
<dbReference type="InterPro" id="IPR042197">
    <property type="entry name" value="Apaf_helical"/>
</dbReference>
<dbReference type="EMBL" id="JACMSC010000004">
    <property type="protein sequence ID" value="KAG6525139.1"/>
    <property type="molecule type" value="Genomic_DNA"/>
</dbReference>
<evidence type="ECO:0000259" key="1">
    <source>
        <dbReference type="Pfam" id="PF23559"/>
    </source>
</evidence>
<dbReference type="SUPFAM" id="SSF52540">
    <property type="entry name" value="P-loop containing nucleoside triphosphate hydrolases"/>
    <property type="match status" value="1"/>
</dbReference>
<evidence type="ECO:0000313" key="3">
    <source>
        <dbReference type="EMBL" id="KAG6525139.1"/>
    </source>
</evidence>
<dbReference type="AlphaFoldDB" id="A0A8J5HU08"/>
<feature type="domain" description="Disease resistance protein winged helix" evidence="1">
    <location>
        <begin position="114"/>
        <end position="185"/>
    </location>
</feature>
<dbReference type="Gene3D" id="1.10.8.430">
    <property type="entry name" value="Helical domain of apoptotic protease-activating factors"/>
    <property type="match status" value="1"/>
</dbReference>
<dbReference type="Gene3D" id="1.10.10.10">
    <property type="entry name" value="Winged helix-like DNA-binding domain superfamily/Winged helix DNA-binding domain"/>
    <property type="match status" value="1"/>
</dbReference>
<dbReference type="Proteomes" id="UP000734854">
    <property type="component" value="Unassembled WGS sequence"/>
</dbReference>
<accession>A0A8J5HU08</accession>
<proteinExistence type="predicted"/>
<evidence type="ECO:0000313" key="4">
    <source>
        <dbReference type="Proteomes" id="UP000734854"/>
    </source>
</evidence>
<protein>
    <recommendedName>
        <fullName evidence="5">NB-ARC domain-containing protein</fullName>
    </recommendedName>
</protein>
<reference evidence="3 4" key="1">
    <citation type="submission" date="2020-08" db="EMBL/GenBank/DDBJ databases">
        <title>Plant Genome Project.</title>
        <authorList>
            <person name="Zhang R.-G."/>
        </authorList>
    </citation>
    <scope>NUCLEOTIDE SEQUENCE [LARGE SCALE GENOMIC DNA]</scope>
    <source>
        <tissue evidence="3">Rhizome</tissue>
    </source>
</reference>
<comment type="caution">
    <text evidence="3">The sequence shown here is derived from an EMBL/GenBank/DDBJ whole genome shotgun (WGS) entry which is preliminary data.</text>
</comment>
<dbReference type="InterPro" id="IPR027417">
    <property type="entry name" value="P-loop_NTPase"/>
</dbReference>
<sequence>MARERYVLNLQRLSLEEVWSLFCNKAFRSNPCPKDLEDWARKIVAKCGGLPLAMVTLAGVMSTKDRKTITWKQFYNSMEFKDNEMLVHMSGVLVLDFYDLPSNLKLCYLCWCAIFPDNCVIKKNWLIRLWVAKVFVEGKPGILTMEEIAEDNMDELVRANLIPVAIADEMGRTKACRVHVLMREISFAATRDKLHTSPIYPEEHQEIPCDMDSAASFVKMSPNLMLLKVLELRNLAITHVRDVVADLFNLRACSMIKALANDHGFLCSPTCAAPEAPSSSIPIPPFLSWPPHLSLPFSLRLAIGIEEMDFIRKVSLPAVLLVVVARISVAASAFISDNALESRGSAGRSLLQAQSSCPIDFENLNYTVITSQCKGPKYPAKLCCAAFKEFACPYADRLNDGTNDCATTMFSYINLYGKYPPGLFASECREGDEGLACDALPPASDNADVQSLFSLVLQLVLFLGSVEFLCL</sequence>
<dbReference type="Pfam" id="PF23559">
    <property type="entry name" value="WHD_DRP"/>
    <property type="match status" value="1"/>
</dbReference>
<dbReference type="InterPro" id="IPR058922">
    <property type="entry name" value="WHD_DRP"/>
</dbReference>
<evidence type="ECO:0008006" key="5">
    <source>
        <dbReference type="Google" id="ProtNLM"/>
    </source>
</evidence>
<organism evidence="3 4">
    <name type="scientific">Zingiber officinale</name>
    <name type="common">Ginger</name>
    <name type="synonym">Amomum zingiber</name>
    <dbReference type="NCBI Taxonomy" id="94328"/>
    <lineage>
        <taxon>Eukaryota</taxon>
        <taxon>Viridiplantae</taxon>
        <taxon>Streptophyta</taxon>
        <taxon>Embryophyta</taxon>
        <taxon>Tracheophyta</taxon>
        <taxon>Spermatophyta</taxon>
        <taxon>Magnoliopsida</taxon>
        <taxon>Liliopsida</taxon>
        <taxon>Zingiberales</taxon>
        <taxon>Zingiberaceae</taxon>
        <taxon>Zingiber</taxon>
    </lineage>
</organism>
<dbReference type="InterPro" id="IPR036388">
    <property type="entry name" value="WH-like_DNA-bd_sf"/>
</dbReference>
<dbReference type="InterPro" id="IPR058888">
    <property type="entry name" value="LLG1-like"/>
</dbReference>
<evidence type="ECO:0000259" key="2">
    <source>
        <dbReference type="Pfam" id="PF26578"/>
    </source>
</evidence>
<dbReference type="PANTHER" id="PTHR31533:SF2">
    <property type="entry name" value="GPI-ANCHORED PROTEIN LLG1"/>
    <property type="match status" value="1"/>
</dbReference>
<feature type="domain" description="GPI-anchored protein LLG1-like" evidence="2">
    <location>
        <begin position="359"/>
        <end position="435"/>
    </location>
</feature>
<keyword evidence="4" id="KW-1185">Reference proteome</keyword>